<dbReference type="EMBL" id="JABEPP010000005">
    <property type="protein sequence ID" value="NNM74361.1"/>
    <property type="molecule type" value="Genomic_DNA"/>
</dbReference>
<feature type="chain" id="PRO_5032798254" evidence="1">
    <location>
        <begin position="20"/>
        <end position="169"/>
    </location>
</feature>
<dbReference type="Proteomes" id="UP000564885">
    <property type="component" value="Unassembled WGS sequence"/>
</dbReference>
<reference evidence="2 3" key="1">
    <citation type="submission" date="2020-04" db="EMBL/GenBank/DDBJ databases">
        <title>Enterovirga sp. isolate from soil.</title>
        <authorList>
            <person name="Chea S."/>
            <person name="Kim D.-U."/>
        </authorList>
    </citation>
    <scope>NUCLEOTIDE SEQUENCE [LARGE SCALE GENOMIC DNA]</scope>
    <source>
        <strain evidence="2 3">DB1703</strain>
    </source>
</reference>
<gene>
    <name evidence="2" type="ORF">HJG44_18545</name>
</gene>
<sequence length="169" mass="18407">MRLLVYAAAGGIAATPLAAAELLVSVEIPRLNVSEYHRPYVAVWLEGAGQKVTNLAVWYDLEMKNGEGAKWLKDMRTWWRRSGRELAMPVDGISGATRPPGRHQIAFAGDRAPVAELAPGEYTLVVEAAREVGGRELLRVPFQWPPAAPVKAEQKGESELAAIAVELKP</sequence>
<accession>A0A849IAN8</accession>
<organism evidence="2 3">
    <name type="scientific">Enterovirga aerilata</name>
    <dbReference type="NCBI Taxonomy" id="2730920"/>
    <lineage>
        <taxon>Bacteria</taxon>
        <taxon>Pseudomonadati</taxon>
        <taxon>Pseudomonadota</taxon>
        <taxon>Alphaproteobacteria</taxon>
        <taxon>Hyphomicrobiales</taxon>
        <taxon>Methylobacteriaceae</taxon>
        <taxon>Enterovirga</taxon>
    </lineage>
</organism>
<dbReference type="PIRSF" id="PIRSF014995">
    <property type="entry name" value="UCP014995"/>
    <property type="match status" value="1"/>
</dbReference>
<keyword evidence="1" id="KW-0732">Signal</keyword>
<dbReference type="AlphaFoldDB" id="A0A849IAN8"/>
<dbReference type="InterPro" id="IPR014469">
    <property type="entry name" value="DUF2271"/>
</dbReference>
<comment type="caution">
    <text evidence="2">The sequence shown here is derived from an EMBL/GenBank/DDBJ whole genome shotgun (WGS) entry which is preliminary data.</text>
</comment>
<proteinExistence type="predicted"/>
<name>A0A849IAN8_9HYPH</name>
<protein>
    <submittedName>
        <fullName evidence="2">DUF2271 domain-containing protein</fullName>
    </submittedName>
</protein>
<feature type="signal peptide" evidence="1">
    <location>
        <begin position="1"/>
        <end position="19"/>
    </location>
</feature>
<evidence type="ECO:0000313" key="3">
    <source>
        <dbReference type="Proteomes" id="UP000564885"/>
    </source>
</evidence>
<dbReference type="RefSeq" id="WP_171219800.1">
    <property type="nucleotide sequence ID" value="NZ_JABEPP010000005.1"/>
</dbReference>
<evidence type="ECO:0000256" key="1">
    <source>
        <dbReference type="SAM" id="SignalP"/>
    </source>
</evidence>
<dbReference type="Pfam" id="PF10029">
    <property type="entry name" value="DUF2271"/>
    <property type="match status" value="1"/>
</dbReference>
<keyword evidence="3" id="KW-1185">Reference proteome</keyword>
<evidence type="ECO:0000313" key="2">
    <source>
        <dbReference type="EMBL" id="NNM74361.1"/>
    </source>
</evidence>